<organism evidence="1 2">
    <name type="scientific">Alligator mississippiensis</name>
    <name type="common">American alligator</name>
    <dbReference type="NCBI Taxonomy" id="8496"/>
    <lineage>
        <taxon>Eukaryota</taxon>
        <taxon>Metazoa</taxon>
        <taxon>Chordata</taxon>
        <taxon>Craniata</taxon>
        <taxon>Vertebrata</taxon>
        <taxon>Euteleostomi</taxon>
        <taxon>Archelosauria</taxon>
        <taxon>Archosauria</taxon>
        <taxon>Crocodylia</taxon>
        <taxon>Alligatoridae</taxon>
        <taxon>Alligatorinae</taxon>
        <taxon>Alligator</taxon>
    </lineage>
</organism>
<keyword evidence="2" id="KW-1185">Reference proteome</keyword>
<gene>
    <name evidence="1" type="ORF">Y1Q_0002627</name>
</gene>
<evidence type="ECO:0000313" key="2">
    <source>
        <dbReference type="Proteomes" id="UP000050525"/>
    </source>
</evidence>
<reference evidence="1 2" key="1">
    <citation type="journal article" date="2012" name="Genome Biol.">
        <title>Sequencing three crocodilian genomes to illuminate the evolution of archosaurs and amniotes.</title>
        <authorList>
            <person name="St John J.A."/>
            <person name="Braun E.L."/>
            <person name="Isberg S.R."/>
            <person name="Miles L.G."/>
            <person name="Chong A.Y."/>
            <person name="Gongora J."/>
            <person name="Dalzell P."/>
            <person name="Moran C."/>
            <person name="Bed'hom B."/>
            <person name="Abzhanov A."/>
            <person name="Burgess S.C."/>
            <person name="Cooksey A.M."/>
            <person name="Castoe T.A."/>
            <person name="Crawford N.G."/>
            <person name="Densmore L.D."/>
            <person name="Drew J.C."/>
            <person name="Edwards S.V."/>
            <person name="Faircloth B.C."/>
            <person name="Fujita M.K."/>
            <person name="Greenwold M.J."/>
            <person name="Hoffmann F.G."/>
            <person name="Howard J.M."/>
            <person name="Iguchi T."/>
            <person name="Janes D.E."/>
            <person name="Khan S.Y."/>
            <person name="Kohno S."/>
            <person name="de Koning A.J."/>
            <person name="Lance S.L."/>
            <person name="McCarthy F.M."/>
            <person name="McCormack J.E."/>
            <person name="Merchant M.E."/>
            <person name="Peterson D.G."/>
            <person name="Pollock D.D."/>
            <person name="Pourmand N."/>
            <person name="Raney B.J."/>
            <person name="Roessler K.A."/>
            <person name="Sanford J.R."/>
            <person name="Sawyer R.H."/>
            <person name="Schmidt C.J."/>
            <person name="Triplett E.W."/>
            <person name="Tuberville T.D."/>
            <person name="Venegas-Anaya M."/>
            <person name="Howard J.T."/>
            <person name="Jarvis E.D."/>
            <person name="Guillette L.J.Jr."/>
            <person name="Glenn T.C."/>
            <person name="Green R.E."/>
            <person name="Ray D.A."/>
        </authorList>
    </citation>
    <scope>NUCLEOTIDE SEQUENCE [LARGE SCALE GENOMIC DNA]</scope>
    <source>
        <strain evidence="1">KSC_2009_1</strain>
    </source>
</reference>
<name>A0A151NYL7_ALLMI</name>
<evidence type="ECO:0000313" key="1">
    <source>
        <dbReference type="EMBL" id="KYO41967.1"/>
    </source>
</evidence>
<dbReference type="EMBL" id="AKHW03001485">
    <property type="protein sequence ID" value="KYO41967.1"/>
    <property type="molecule type" value="Genomic_DNA"/>
</dbReference>
<comment type="caution">
    <text evidence="1">The sequence shown here is derived from an EMBL/GenBank/DDBJ whole genome shotgun (WGS) entry which is preliminary data.</text>
</comment>
<sequence length="130" mass="14732">MSDIQIRFKASLPRASTWLLLCGLQFVVEHLCVFCWRLKPCEAVPVVEGSAMGRQMCWSVPQGKESNGKHVPVALERRQAPLDPSRTGVEPWHDTAQQDELGDHLDEVEILASALTRWESALLYCQEMDR</sequence>
<protein>
    <submittedName>
        <fullName evidence="1">Uncharacterized protein</fullName>
    </submittedName>
</protein>
<dbReference type="AlphaFoldDB" id="A0A151NYL7"/>
<proteinExistence type="predicted"/>
<accession>A0A151NYL7</accession>
<dbReference type="Proteomes" id="UP000050525">
    <property type="component" value="Unassembled WGS sequence"/>
</dbReference>